<evidence type="ECO:0000256" key="3">
    <source>
        <dbReference type="ARBA" id="ARBA00022676"/>
    </source>
</evidence>
<dbReference type="GO" id="GO:0005886">
    <property type="term" value="C:plasma membrane"/>
    <property type="evidence" value="ECO:0007669"/>
    <property type="project" value="UniProtKB-SubCell"/>
</dbReference>
<proteinExistence type="predicted"/>
<dbReference type="OrthoDB" id="9771846at2"/>
<keyword evidence="4 8" id="KW-0808">Transferase</keyword>
<evidence type="ECO:0000256" key="6">
    <source>
        <dbReference type="SAM" id="Phobius"/>
    </source>
</evidence>
<evidence type="ECO:0000256" key="1">
    <source>
        <dbReference type="ARBA" id="ARBA00004236"/>
    </source>
</evidence>
<dbReference type="AlphaFoldDB" id="A0A2U3QDW8"/>
<dbReference type="InterPro" id="IPR001173">
    <property type="entry name" value="Glyco_trans_2-like"/>
</dbReference>
<dbReference type="Gene3D" id="3.90.550.10">
    <property type="entry name" value="Spore Coat Polysaccharide Biosynthesis Protein SpsA, Chain A"/>
    <property type="match status" value="1"/>
</dbReference>
<keyword evidence="2" id="KW-1003">Cell membrane</keyword>
<dbReference type="Pfam" id="PF00535">
    <property type="entry name" value="Glycos_transf_2"/>
    <property type="match status" value="1"/>
</dbReference>
<evidence type="ECO:0000259" key="7">
    <source>
        <dbReference type="Pfam" id="PF00535"/>
    </source>
</evidence>
<keyword evidence="5 6" id="KW-0472">Membrane</keyword>
<evidence type="ECO:0000313" key="8">
    <source>
        <dbReference type="EMBL" id="SPP99530.1"/>
    </source>
</evidence>
<protein>
    <submittedName>
        <fullName evidence="8">Putative Glycosyl transferase family 2</fullName>
    </submittedName>
</protein>
<dbReference type="InterPro" id="IPR029044">
    <property type="entry name" value="Nucleotide-diphossugar_trans"/>
</dbReference>
<evidence type="ECO:0000256" key="5">
    <source>
        <dbReference type="ARBA" id="ARBA00023136"/>
    </source>
</evidence>
<name>A0A2U3QDW8_9BACT</name>
<gene>
    <name evidence="8" type="ORF">NBG4_10064</name>
</gene>
<sequence>MTGFSEMEKGPTISIVIPARNEARCIDRCLGAIRNVKTLDAEIEIVVVDNNSTDSTAAISKKFGATVVTKKEGTIGSLRNAGAAVSRGQFIAFLDADCIVPADWIEKALVFLANDRRTVVGFRMTIPSDANWVAQCWDSLFSKRDITAEVEWLPSGNMIMARDAFLLIGGFDENLETNEDCDFCFRLRKLGFRMLSCADTSVVHLRPPHTLGQVFRKELWHGKEVFRVFVGDVVRSKNFNILRRKNSKIVLYALCNLAFILAFLISLVVAFSMKILLPLGIALALPFITSFVLAWNYTRALKNRKMVVQLTVLLVVYGLSRAMSILPYEKVAKIVIKA</sequence>
<accession>A0A2U3QDW8</accession>
<keyword evidence="9" id="KW-1185">Reference proteome</keyword>
<dbReference type="PANTHER" id="PTHR43646">
    <property type="entry name" value="GLYCOSYLTRANSFERASE"/>
    <property type="match status" value="1"/>
</dbReference>
<feature type="domain" description="Glycosyltransferase 2-like" evidence="7">
    <location>
        <begin position="14"/>
        <end position="136"/>
    </location>
</feature>
<reference evidence="9" key="1">
    <citation type="submission" date="2018-03" db="EMBL/GenBank/DDBJ databases">
        <authorList>
            <person name="Zecchin S."/>
        </authorList>
    </citation>
    <scope>NUCLEOTIDE SEQUENCE [LARGE SCALE GENOMIC DNA]</scope>
</reference>
<organism evidence="8 9">
    <name type="scientific">Candidatus Sulfobium mesophilum</name>
    <dbReference type="NCBI Taxonomy" id="2016548"/>
    <lineage>
        <taxon>Bacteria</taxon>
        <taxon>Pseudomonadati</taxon>
        <taxon>Nitrospirota</taxon>
        <taxon>Nitrospiria</taxon>
        <taxon>Nitrospirales</taxon>
        <taxon>Nitrospiraceae</taxon>
        <taxon>Candidatus Sulfobium</taxon>
    </lineage>
</organism>
<evidence type="ECO:0000256" key="2">
    <source>
        <dbReference type="ARBA" id="ARBA00022475"/>
    </source>
</evidence>
<dbReference type="SUPFAM" id="SSF53448">
    <property type="entry name" value="Nucleotide-diphospho-sugar transferases"/>
    <property type="match status" value="1"/>
</dbReference>
<evidence type="ECO:0000256" key="4">
    <source>
        <dbReference type="ARBA" id="ARBA00022679"/>
    </source>
</evidence>
<comment type="subcellular location">
    <subcellularLocation>
        <location evidence="1">Cell membrane</location>
    </subcellularLocation>
</comment>
<keyword evidence="6" id="KW-0812">Transmembrane</keyword>
<dbReference type="GO" id="GO:0016757">
    <property type="term" value="F:glycosyltransferase activity"/>
    <property type="evidence" value="ECO:0007669"/>
    <property type="project" value="UniProtKB-KW"/>
</dbReference>
<dbReference type="EMBL" id="OUUY01000001">
    <property type="protein sequence ID" value="SPP99530.1"/>
    <property type="molecule type" value="Genomic_DNA"/>
</dbReference>
<evidence type="ECO:0000313" key="9">
    <source>
        <dbReference type="Proteomes" id="UP000245125"/>
    </source>
</evidence>
<feature type="transmembrane region" description="Helical" evidence="6">
    <location>
        <begin position="249"/>
        <end position="269"/>
    </location>
</feature>
<feature type="transmembrane region" description="Helical" evidence="6">
    <location>
        <begin position="275"/>
        <end position="295"/>
    </location>
</feature>
<keyword evidence="6" id="KW-1133">Transmembrane helix</keyword>
<keyword evidence="3" id="KW-0328">Glycosyltransferase</keyword>
<dbReference type="Proteomes" id="UP000245125">
    <property type="component" value="Unassembled WGS sequence"/>
</dbReference>
<dbReference type="PANTHER" id="PTHR43646:SF2">
    <property type="entry name" value="GLYCOSYLTRANSFERASE 2-LIKE DOMAIN-CONTAINING PROTEIN"/>
    <property type="match status" value="1"/>
</dbReference>